<dbReference type="Pfam" id="PF01734">
    <property type="entry name" value="Patatin"/>
    <property type="match status" value="1"/>
</dbReference>
<feature type="active site" description="Nucleophile" evidence="4">
    <location>
        <position position="60"/>
    </location>
</feature>
<dbReference type="InterPro" id="IPR002641">
    <property type="entry name" value="PNPLA_dom"/>
</dbReference>
<dbReference type="Proteomes" id="UP001175211">
    <property type="component" value="Unassembled WGS sequence"/>
</dbReference>
<feature type="short sequence motif" description="GXGXXG" evidence="4">
    <location>
        <begin position="18"/>
        <end position="23"/>
    </location>
</feature>
<dbReference type="GO" id="GO:0016020">
    <property type="term" value="C:membrane"/>
    <property type="evidence" value="ECO:0007669"/>
    <property type="project" value="TreeGrafter"/>
</dbReference>
<dbReference type="SUPFAM" id="SSF52151">
    <property type="entry name" value="FabD/lysophospholipase-like"/>
    <property type="match status" value="1"/>
</dbReference>
<dbReference type="GO" id="GO:0016740">
    <property type="term" value="F:transferase activity"/>
    <property type="evidence" value="ECO:0007669"/>
    <property type="project" value="UniProtKB-KW"/>
</dbReference>
<dbReference type="GO" id="GO:0046486">
    <property type="term" value="P:glycerolipid metabolic process"/>
    <property type="evidence" value="ECO:0007669"/>
    <property type="project" value="UniProtKB-ARBA"/>
</dbReference>
<keyword evidence="3 4" id="KW-0443">Lipid metabolism</keyword>
<feature type="active site" description="Proton acceptor" evidence="4">
    <location>
        <position position="206"/>
    </location>
</feature>
<evidence type="ECO:0000256" key="5">
    <source>
        <dbReference type="SAM" id="Coils"/>
    </source>
</evidence>
<reference evidence="7" key="1">
    <citation type="submission" date="2023-06" db="EMBL/GenBank/DDBJ databases">
        <authorList>
            <consortium name="Lawrence Berkeley National Laboratory"/>
            <person name="Ahrendt S."/>
            <person name="Sahu N."/>
            <person name="Indic B."/>
            <person name="Wong-Bajracharya J."/>
            <person name="Merenyi Z."/>
            <person name="Ke H.-M."/>
            <person name="Monk M."/>
            <person name="Kocsube S."/>
            <person name="Drula E."/>
            <person name="Lipzen A."/>
            <person name="Balint B."/>
            <person name="Henrissat B."/>
            <person name="Andreopoulos B."/>
            <person name="Martin F.M."/>
            <person name="Harder C.B."/>
            <person name="Rigling D."/>
            <person name="Ford K.L."/>
            <person name="Foster G.D."/>
            <person name="Pangilinan J."/>
            <person name="Papanicolaou A."/>
            <person name="Barry K."/>
            <person name="LaButti K."/>
            <person name="Viragh M."/>
            <person name="Koriabine M."/>
            <person name="Yan M."/>
            <person name="Riley R."/>
            <person name="Champramary S."/>
            <person name="Plett K.L."/>
            <person name="Tsai I.J."/>
            <person name="Slot J."/>
            <person name="Sipos G."/>
            <person name="Plett J."/>
            <person name="Nagy L.G."/>
            <person name="Grigoriev I.V."/>
        </authorList>
    </citation>
    <scope>NUCLEOTIDE SEQUENCE</scope>
    <source>
        <strain evidence="7">CCBAS 213</strain>
    </source>
</reference>
<dbReference type="InterPro" id="IPR016035">
    <property type="entry name" value="Acyl_Trfase/lysoPLipase"/>
</dbReference>
<gene>
    <name evidence="7" type="ORF">EV420DRAFT_1648276</name>
</gene>
<dbReference type="PROSITE" id="PS51635">
    <property type="entry name" value="PNPLA"/>
    <property type="match status" value="1"/>
</dbReference>
<protein>
    <submittedName>
        <fullName evidence="7">Acyl transferase/acyl hydrolase/lysophospholipase</fullName>
    </submittedName>
</protein>
<accession>A0AA39JRC2</accession>
<proteinExistence type="predicted"/>
<evidence type="ECO:0000256" key="4">
    <source>
        <dbReference type="PROSITE-ProRule" id="PRU01161"/>
    </source>
</evidence>
<evidence type="ECO:0000256" key="2">
    <source>
        <dbReference type="ARBA" id="ARBA00022963"/>
    </source>
</evidence>
<keyword evidence="2 4" id="KW-0442">Lipid degradation</keyword>
<keyword evidence="7" id="KW-0808">Transferase</keyword>
<dbReference type="EMBL" id="JAUEPS010000048">
    <property type="protein sequence ID" value="KAK0446049.1"/>
    <property type="molecule type" value="Genomic_DNA"/>
</dbReference>
<feature type="coiled-coil region" evidence="5">
    <location>
        <begin position="431"/>
        <end position="470"/>
    </location>
</feature>
<feature type="domain" description="PNPLA" evidence="6">
    <location>
        <begin position="14"/>
        <end position="219"/>
    </location>
</feature>
<keyword evidence="5" id="KW-0175">Coiled coil</keyword>
<evidence type="ECO:0000259" key="6">
    <source>
        <dbReference type="PROSITE" id="PS51635"/>
    </source>
</evidence>
<dbReference type="GO" id="GO:0047499">
    <property type="term" value="F:calcium-independent phospholipase A2 activity"/>
    <property type="evidence" value="ECO:0007669"/>
    <property type="project" value="TreeGrafter"/>
</dbReference>
<evidence type="ECO:0000256" key="3">
    <source>
        <dbReference type="ARBA" id="ARBA00023098"/>
    </source>
</evidence>
<dbReference type="Gene3D" id="3.40.1090.10">
    <property type="entry name" value="Cytosolic phospholipase A2 catalytic domain"/>
    <property type="match status" value="1"/>
</dbReference>
<dbReference type="GeneID" id="85361677"/>
<organism evidence="7 8">
    <name type="scientific">Armillaria tabescens</name>
    <name type="common">Ringless honey mushroom</name>
    <name type="synonym">Agaricus tabescens</name>
    <dbReference type="NCBI Taxonomy" id="1929756"/>
    <lineage>
        <taxon>Eukaryota</taxon>
        <taxon>Fungi</taxon>
        <taxon>Dikarya</taxon>
        <taxon>Basidiomycota</taxon>
        <taxon>Agaricomycotina</taxon>
        <taxon>Agaricomycetes</taxon>
        <taxon>Agaricomycetidae</taxon>
        <taxon>Agaricales</taxon>
        <taxon>Marasmiineae</taxon>
        <taxon>Physalacriaceae</taxon>
        <taxon>Desarmillaria</taxon>
    </lineage>
</organism>
<dbReference type="PANTHER" id="PTHR24185:SF1">
    <property type="entry name" value="CALCIUM-INDEPENDENT PHOSPHOLIPASE A2-GAMMA"/>
    <property type="match status" value="1"/>
</dbReference>
<evidence type="ECO:0000313" key="8">
    <source>
        <dbReference type="Proteomes" id="UP001175211"/>
    </source>
</evidence>
<comment type="caution">
    <text evidence="7">The sequence shown here is derived from an EMBL/GenBank/DDBJ whole genome shotgun (WGS) entry which is preliminary data.</text>
</comment>
<dbReference type="PANTHER" id="PTHR24185">
    <property type="entry name" value="CALCIUM-INDEPENDENT PHOSPHOLIPASE A2-GAMMA"/>
    <property type="match status" value="1"/>
</dbReference>
<dbReference type="GO" id="GO:0016042">
    <property type="term" value="P:lipid catabolic process"/>
    <property type="evidence" value="ECO:0007669"/>
    <property type="project" value="UniProtKB-UniRule"/>
</dbReference>
<dbReference type="GO" id="GO:0019369">
    <property type="term" value="P:arachidonate metabolic process"/>
    <property type="evidence" value="ECO:0007669"/>
    <property type="project" value="TreeGrafter"/>
</dbReference>
<keyword evidence="8" id="KW-1185">Reference proteome</keyword>
<name>A0AA39JRC2_ARMTA</name>
<evidence type="ECO:0000313" key="7">
    <source>
        <dbReference type="EMBL" id="KAK0446049.1"/>
    </source>
</evidence>
<evidence type="ECO:0000256" key="1">
    <source>
        <dbReference type="ARBA" id="ARBA00022801"/>
    </source>
</evidence>
<feature type="short sequence motif" description="DGA/G" evidence="4">
    <location>
        <begin position="206"/>
        <end position="208"/>
    </location>
</feature>
<dbReference type="RefSeq" id="XP_060325690.1">
    <property type="nucleotide sequence ID" value="XM_060478129.1"/>
</dbReference>
<dbReference type="CDD" id="cd07216">
    <property type="entry name" value="Pat17_PNPLA8_PNPLA9_like3"/>
    <property type="match status" value="1"/>
</dbReference>
<feature type="short sequence motif" description="GXSXG" evidence="4">
    <location>
        <begin position="58"/>
        <end position="62"/>
    </location>
</feature>
<keyword evidence="1 4" id="KW-0378">Hydrolase</keyword>
<dbReference type="AlphaFoldDB" id="A0AA39JRC2"/>
<sequence>MTETQISERGLKLLSIDGGGIRGLSPLFILHNLMWRIKMAKNLEDLPLPCEYFDLIGGTSTGGLTALMLGRLRMPVGEAIERWGVFSEKVFGANKGSSTAYNDGRRAATFESMLKSLVQDKTAKRNAKTLMIDQEGESMVCRTFVCAMNAHNMNATTPVLFRTYKHPKEVPKNCMIWQAARATCALPLLFKPIEIGSGSIKQPYIDGAMGRNNPAQIVLEEAKTVFHGREIACLISIGTGHPQTMAIPPRSRFLEYGVMQTMQRIATDCLYTAQLLEQQYRDTPNVYFRLNVEQGMQDISSGQWERLSEVQAHTEQYLKDERVDQTVERIIQILRHGRLKTKTPVHGIVPVARVSATVALRDKETIIKRSSRTPTPVPSSRPSTPLAIMNRPKDPIFDYINKDFQRWTKCIDYDTAVITALACAVDYHVAVEKLTEKINAEKSVLEKKELQAYEQRRRRLEHDYDLLTERFEHRWLDMSDHEISLEFLPQDASMPNQERSLEISWDPPVDAPLEIILVVIINGNRIPNLTLPSDHSNRAIVQVPKFDLHASLIVTVEVAVCSQTLHSGQVTFQSQGNVAKAEYRESPPSTTNLDAYTDFSFTEHPPDTKPGGMGRNSAVLLLGAFRYWPFSYVDNRMATVLIAQDQNGTVAKLWHDLKPARYVDRIDIDGDKVTFTGQSNYTVKLRLQDLLIPLSPPIYRTRITTRDARIQPPLLDDLCYSSTSLERYPVLVIGTYTFWPVTSVPSHEKVTILIFNSQKEHIRECIWATERNISVISRLDIEKASLKVYDTEDLSASIPLQDLKSYLSDPRLR</sequence>